<keyword evidence="1" id="KW-0472">Membrane</keyword>
<evidence type="ECO:0000313" key="3">
    <source>
        <dbReference type="Proteomes" id="UP000007468"/>
    </source>
</evidence>
<protein>
    <submittedName>
        <fullName evidence="2">Uncharacterized protein</fullName>
    </submittedName>
</protein>
<dbReference type="PATRIC" id="fig|546269.5.peg.1711"/>
<reference evidence="3" key="1">
    <citation type="submission" date="2010-12" db="EMBL/GenBank/DDBJ databases">
        <title>The genome sequence of Filifactor alocis strain ATCC 35896.</title>
        <authorList>
            <consortium name="The Broad Institute Genome Sequencing Platform"/>
            <person name="Ward D."/>
            <person name="Earl A."/>
            <person name="Feldgarden M."/>
            <person name="Young S.K."/>
            <person name="Gargeya S."/>
            <person name="Zeng Q."/>
            <person name="Alvarado L."/>
            <person name="Berlin A."/>
            <person name="Bochicchio J."/>
            <person name="Chapman S.B."/>
            <person name="Chen Z."/>
            <person name="Freedman E."/>
            <person name="Gellesch M."/>
            <person name="Goldberg J."/>
            <person name="Griggs A."/>
            <person name="Gujja S."/>
            <person name="Heilman E."/>
            <person name="Heiman D."/>
            <person name="Howarth C."/>
            <person name="Mehta T."/>
            <person name="Neiman D."/>
            <person name="Pearson M."/>
            <person name="Roberts A."/>
            <person name="Saif S."/>
            <person name="Shea T."/>
            <person name="Shenoy N."/>
            <person name="Sisk P."/>
            <person name="Stolte C."/>
            <person name="Sykes S."/>
            <person name="White J."/>
            <person name="Yandava C."/>
            <person name="Izard J."/>
            <person name="Blanton J.M."/>
            <person name="Baranova O.V."/>
            <person name="Tanner A.C."/>
            <person name="Dewhirst F.E."/>
            <person name="Haas B."/>
            <person name="Nusbaum C."/>
            <person name="Birren B."/>
        </authorList>
    </citation>
    <scope>NUCLEOTIDE SEQUENCE [LARGE SCALE GENOMIC DNA]</scope>
    <source>
        <strain evidence="3">ATCC 35896 / D40 B5</strain>
    </source>
</reference>
<keyword evidence="1" id="KW-0812">Transmembrane</keyword>
<dbReference type="RefSeq" id="WP_014263154.1">
    <property type="nucleotide sequence ID" value="NC_016630.1"/>
</dbReference>
<dbReference type="Proteomes" id="UP000007468">
    <property type="component" value="Chromosome"/>
</dbReference>
<accession>D6GT53</accession>
<gene>
    <name evidence="2" type="ordered locus">HMPREF0389_01291</name>
</gene>
<keyword evidence="1" id="KW-1133">Transmembrane helix</keyword>
<feature type="transmembrane region" description="Helical" evidence="1">
    <location>
        <begin position="70"/>
        <end position="87"/>
    </location>
</feature>
<keyword evidence="3" id="KW-1185">Reference proteome</keyword>
<evidence type="ECO:0000256" key="1">
    <source>
        <dbReference type="SAM" id="Phobius"/>
    </source>
</evidence>
<sequence>MWVLFGVAAIVFAVWNVIFDVQEKKSEYLRFLSMAFTSLTLCAFYHECAEWILQHDWIALEDVVPAMSKALWILTILSILLNSSSLWKKTTDSDRIRK</sequence>
<dbReference type="OrthoDB" id="2059913at2"/>
<name>D6GT53_FILAD</name>
<dbReference type="KEGG" id="faa:HMPREF0389_01291"/>
<organism evidence="2 3">
    <name type="scientific">Filifactor alocis (strain ATCC 35896 / CCUG 47790 / D40 B5)</name>
    <name type="common">Fusobacterium alocis</name>
    <dbReference type="NCBI Taxonomy" id="546269"/>
    <lineage>
        <taxon>Bacteria</taxon>
        <taxon>Bacillati</taxon>
        <taxon>Bacillota</taxon>
        <taxon>Clostridia</taxon>
        <taxon>Peptostreptococcales</taxon>
        <taxon>Filifactoraceae</taxon>
        <taxon>Filifactor</taxon>
    </lineage>
</organism>
<evidence type="ECO:0000313" key="2">
    <source>
        <dbReference type="EMBL" id="EFE28038.1"/>
    </source>
</evidence>
<dbReference type="EMBL" id="CP002390">
    <property type="protein sequence ID" value="EFE28038.1"/>
    <property type="molecule type" value="Genomic_DNA"/>
</dbReference>
<dbReference type="eggNOG" id="ENOG5032RMX">
    <property type="taxonomic scope" value="Bacteria"/>
</dbReference>
<dbReference type="AlphaFoldDB" id="D6GT53"/>
<proteinExistence type="predicted"/>